<dbReference type="InterPro" id="IPR036928">
    <property type="entry name" value="AS_sf"/>
</dbReference>
<comment type="caution">
    <text evidence="2">The sequence shown here is derived from an EMBL/GenBank/DDBJ whole genome shotgun (WGS) entry which is preliminary data.</text>
</comment>
<keyword evidence="3" id="KW-1185">Reference proteome</keyword>
<dbReference type="NCBIfam" id="TIGR02715">
    <property type="entry name" value="amido_AtzE"/>
    <property type="match status" value="1"/>
</dbReference>
<dbReference type="InterPro" id="IPR000120">
    <property type="entry name" value="Amidase"/>
</dbReference>
<dbReference type="PANTHER" id="PTHR11895:SF172">
    <property type="entry name" value="GLUTAMYL-TRNA(GLN) AMIDOTRANSFERASE"/>
    <property type="match status" value="1"/>
</dbReference>
<dbReference type="Gene3D" id="3.90.1300.10">
    <property type="entry name" value="Amidase signature (AS) domain"/>
    <property type="match status" value="1"/>
</dbReference>
<proteinExistence type="predicted"/>
<accession>A0ABU6JXX5</accession>
<sequence length="487" mass="51663">MSGVTSSTPLEQLAAWQVADAVASGEVSAHEVVTRVLQSVRSRDANINAYTDLTERRALQEADAIDARRKRGEPMPALAGVPYAVKNLFDVEGLQTLAGGHRGRAGAPVSRDATLVTRAANAGACLIGALNMDAYAYGFTTENSFHGVTRNPHDPLRVAGGSSGGCGAAVAADMCAFSLGSDTNGSIRVPSSFCGVFGLKPTFGGLSRGGSRPFVHNIDHLGPFARSPRDLARVFDVLVGLDERDHGCTRAAPLPGESTTEAAVLRATQEGLGGLRVARLNGYFDHWAGPDARTASRSVAMMFAAQEELDVPNVAAARASGFVITASESGELYRSELQAHYADMEPLNRDRMLAGSLLPATWYVQAQRFRQQFVRQMLALFERFDLLVAPATPCVATEIGQQWLELPGGRVPARPSIGLLTQPISFIGLPVVVAPLPTANGMPIGVQLIAAPGREDVALAAAAVLEAGGYTYTPKRSQRDELDRHEH</sequence>
<dbReference type="Proteomes" id="UP001331561">
    <property type="component" value="Unassembled WGS sequence"/>
</dbReference>
<evidence type="ECO:0000313" key="3">
    <source>
        <dbReference type="Proteomes" id="UP001331561"/>
    </source>
</evidence>
<dbReference type="InterPro" id="IPR014087">
    <property type="entry name" value="Carboxybiuret_hydro_AtzE"/>
</dbReference>
<dbReference type="RefSeq" id="WP_327597082.1">
    <property type="nucleotide sequence ID" value="NZ_JAYXHS010000001.1"/>
</dbReference>
<organism evidence="2 3">
    <name type="scientific">Uliginosibacterium silvisoli</name>
    <dbReference type="NCBI Taxonomy" id="3114758"/>
    <lineage>
        <taxon>Bacteria</taxon>
        <taxon>Pseudomonadati</taxon>
        <taxon>Pseudomonadota</taxon>
        <taxon>Betaproteobacteria</taxon>
        <taxon>Rhodocyclales</taxon>
        <taxon>Zoogloeaceae</taxon>
        <taxon>Uliginosibacterium</taxon>
    </lineage>
</organism>
<dbReference type="NCBIfam" id="NF006631">
    <property type="entry name" value="PRK09201.1"/>
    <property type="match status" value="1"/>
</dbReference>
<reference evidence="2 3" key="1">
    <citation type="submission" date="2024-01" db="EMBL/GenBank/DDBJ databases">
        <title>Uliginosibacterium soil sp. nov.</title>
        <authorList>
            <person name="Lv Y."/>
        </authorList>
    </citation>
    <scope>NUCLEOTIDE SEQUENCE [LARGE SCALE GENOMIC DNA]</scope>
    <source>
        <strain evidence="2 3">H3</strain>
    </source>
</reference>
<dbReference type="InterPro" id="IPR023631">
    <property type="entry name" value="Amidase_dom"/>
</dbReference>
<evidence type="ECO:0000313" key="2">
    <source>
        <dbReference type="EMBL" id="MEC5384096.1"/>
    </source>
</evidence>
<evidence type="ECO:0000259" key="1">
    <source>
        <dbReference type="Pfam" id="PF01425"/>
    </source>
</evidence>
<name>A0ABU6JXX5_9RHOO</name>
<protein>
    <submittedName>
        <fullName evidence="2">AtzE family amidohydrolase</fullName>
    </submittedName>
</protein>
<dbReference type="SUPFAM" id="SSF75304">
    <property type="entry name" value="Amidase signature (AS) enzymes"/>
    <property type="match status" value="1"/>
</dbReference>
<gene>
    <name evidence="2" type="ORF">VVD49_00090</name>
</gene>
<dbReference type="PANTHER" id="PTHR11895">
    <property type="entry name" value="TRANSAMIDASE"/>
    <property type="match status" value="1"/>
</dbReference>
<feature type="domain" description="Amidase" evidence="1">
    <location>
        <begin position="31"/>
        <end position="456"/>
    </location>
</feature>
<dbReference type="Pfam" id="PF01425">
    <property type="entry name" value="Amidase"/>
    <property type="match status" value="1"/>
</dbReference>
<dbReference type="EMBL" id="JAYXHS010000001">
    <property type="protein sequence ID" value="MEC5384096.1"/>
    <property type="molecule type" value="Genomic_DNA"/>
</dbReference>